<evidence type="ECO:0000313" key="8">
    <source>
        <dbReference type="Proteomes" id="UP000074108"/>
    </source>
</evidence>
<evidence type="ECO:0000256" key="6">
    <source>
        <dbReference type="SAM" id="Phobius"/>
    </source>
</evidence>
<keyword evidence="2 6" id="KW-0812">Transmembrane</keyword>
<evidence type="ECO:0000256" key="1">
    <source>
        <dbReference type="ARBA" id="ARBA00004370"/>
    </source>
</evidence>
<feature type="transmembrane region" description="Helical" evidence="6">
    <location>
        <begin position="6"/>
        <end position="30"/>
    </location>
</feature>
<reference evidence="7 8" key="1">
    <citation type="journal article" date="2016" name="Front. Microbiol.">
        <title>Microevolution Analysis of Bacillus coahuilensis Unveils Differences in Phosphorus Acquisition Strategies and Their Regulation.</title>
        <authorList>
            <person name="Gomez-Lunar Z."/>
            <person name="Hernandez-Gonzalez I."/>
            <person name="Rodriguez-Torres M.D."/>
            <person name="Souza V."/>
            <person name="Olmedo-Alvarez G."/>
        </authorList>
    </citation>
    <scope>NUCLEOTIDE SEQUENCE [LARGE SCALE GENOMIC DNA]</scope>
    <source>
        <strain evidence="8">p1.1.43</strain>
    </source>
</reference>
<evidence type="ECO:0000256" key="4">
    <source>
        <dbReference type="ARBA" id="ARBA00023136"/>
    </source>
</evidence>
<dbReference type="EMBL" id="LDYG01000051">
    <property type="protein sequence ID" value="KUP04428.1"/>
    <property type="molecule type" value="Genomic_DNA"/>
</dbReference>
<dbReference type="InterPro" id="IPR001733">
    <property type="entry name" value="Peptidase_S26B"/>
</dbReference>
<evidence type="ECO:0000256" key="5">
    <source>
        <dbReference type="NCBIfam" id="TIGR02228"/>
    </source>
</evidence>
<accession>A0A147K4Q0</accession>
<comment type="subcellular location">
    <subcellularLocation>
        <location evidence="1">Membrane</location>
    </subcellularLocation>
</comment>
<dbReference type="EC" id="3.4.21.89" evidence="5"/>
<comment type="caution">
    <text evidence="7">The sequence shown here is derived from an EMBL/GenBank/DDBJ whole genome shotgun (WGS) entry which is preliminary data.</text>
</comment>
<name>A0A147K4Q0_9BACI</name>
<dbReference type="GO" id="GO:0016020">
    <property type="term" value="C:membrane"/>
    <property type="evidence" value="ECO:0007669"/>
    <property type="project" value="UniProtKB-SubCell"/>
</dbReference>
<dbReference type="InterPro" id="IPR036286">
    <property type="entry name" value="LexA/Signal_pep-like_sf"/>
</dbReference>
<dbReference type="RefSeq" id="WP_059351897.1">
    <property type="nucleotide sequence ID" value="NZ_LDYG01000051.1"/>
</dbReference>
<dbReference type="InterPro" id="IPR019533">
    <property type="entry name" value="Peptidase_S26"/>
</dbReference>
<dbReference type="CDD" id="cd06530">
    <property type="entry name" value="S26_SPase_I"/>
    <property type="match status" value="1"/>
</dbReference>
<dbReference type="PANTHER" id="PTHR10806">
    <property type="entry name" value="SIGNAL PEPTIDASE COMPLEX CATALYTIC SUBUNIT SEC11"/>
    <property type="match status" value="1"/>
</dbReference>
<dbReference type="NCBIfam" id="TIGR02228">
    <property type="entry name" value="sigpep_I_arch"/>
    <property type="match status" value="1"/>
</dbReference>
<dbReference type="PATRIC" id="fig|1150625.3.peg.3276"/>
<dbReference type="AlphaFoldDB" id="A0A147K4Q0"/>
<dbReference type="PANTHER" id="PTHR10806:SF6">
    <property type="entry name" value="SIGNAL PEPTIDASE COMPLEX CATALYTIC SUBUNIT SEC11"/>
    <property type="match status" value="1"/>
</dbReference>
<dbReference type="GO" id="GO:0009003">
    <property type="term" value="F:signal peptidase activity"/>
    <property type="evidence" value="ECO:0007669"/>
    <property type="project" value="UniProtKB-EC"/>
</dbReference>
<proteinExistence type="predicted"/>
<sequence>MNSKKLLKWFSNAATAVLYVVLILMAIVVISSKASGGEPQAFGYQLKTVLSGSMEPDIQTGSIIAVKPGGDMTRFAEGDVITFLQEEDVLVTHRITEVIQSGDNVMYKTKGDNNQTEDLNPVLSDNVVAEYKGFTIPYLGYFINFTNSKNGAFLLLIPGLLLIAYSLYTIWRALAEIELQSKHTKSVENKAS</sequence>
<feature type="transmembrane region" description="Helical" evidence="6">
    <location>
        <begin position="152"/>
        <end position="171"/>
    </location>
</feature>
<keyword evidence="8" id="KW-1185">Reference proteome</keyword>
<dbReference type="SUPFAM" id="SSF51306">
    <property type="entry name" value="LexA/Signal peptidase"/>
    <property type="match status" value="1"/>
</dbReference>
<evidence type="ECO:0000313" key="7">
    <source>
        <dbReference type="EMBL" id="KUP04428.1"/>
    </source>
</evidence>
<dbReference type="NCBIfam" id="NF046067">
    <property type="entry name" value="SigPepSipWBacil"/>
    <property type="match status" value="1"/>
</dbReference>
<dbReference type="GO" id="GO:0004252">
    <property type="term" value="F:serine-type endopeptidase activity"/>
    <property type="evidence" value="ECO:0007669"/>
    <property type="project" value="UniProtKB-UniRule"/>
</dbReference>
<gene>
    <name evidence="7" type="ORF">Q75_15680</name>
</gene>
<dbReference type="Proteomes" id="UP000074108">
    <property type="component" value="Unassembled WGS sequence"/>
</dbReference>
<dbReference type="GO" id="GO:0006465">
    <property type="term" value="P:signal peptide processing"/>
    <property type="evidence" value="ECO:0007669"/>
    <property type="project" value="UniProtKB-UniRule"/>
</dbReference>
<organism evidence="7 8">
    <name type="scientific">Bacillus coahuilensis p1.1.43</name>
    <dbReference type="NCBI Taxonomy" id="1150625"/>
    <lineage>
        <taxon>Bacteria</taxon>
        <taxon>Bacillati</taxon>
        <taxon>Bacillota</taxon>
        <taxon>Bacilli</taxon>
        <taxon>Bacillales</taxon>
        <taxon>Bacillaceae</taxon>
        <taxon>Bacillus</taxon>
    </lineage>
</organism>
<dbReference type="STRING" id="1150625.Q75_15680"/>
<dbReference type="OrthoDB" id="2243765at2"/>
<keyword evidence="4 6" id="KW-0472">Membrane</keyword>
<evidence type="ECO:0000256" key="2">
    <source>
        <dbReference type="ARBA" id="ARBA00022692"/>
    </source>
</evidence>
<dbReference type="PRINTS" id="PR00728">
    <property type="entry name" value="SIGNALPTASE"/>
</dbReference>
<keyword evidence="3 6" id="KW-1133">Transmembrane helix</keyword>
<evidence type="ECO:0000256" key="3">
    <source>
        <dbReference type="ARBA" id="ARBA00022989"/>
    </source>
</evidence>
<protein>
    <recommendedName>
        <fullName evidence="5">Signal peptidase I</fullName>
        <ecNumber evidence="5">3.4.21.89</ecNumber>
    </recommendedName>
</protein>